<dbReference type="Proteomes" id="UP000253551">
    <property type="component" value="Unassembled WGS sequence"/>
</dbReference>
<dbReference type="OrthoDB" id="2155261at2759"/>
<dbReference type="AlphaFoldDB" id="A0A367J6Z6"/>
<dbReference type="InterPro" id="IPR011989">
    <property type="entry name" value="ARM-like"/>
</dbReference>
<keyword evidence="2" id="KW-1185">Reference proteome</keyword>
<dbReference type="SUPFAM" id="SSF48371">
    <property type="entry name" value="ARM repeat"/>
    <property type="match status" value="1"/>
</dbReference>
<evidence type="ECO:0000313" key="2">
    <source>
        <dbReference type="Proteomes" id="UP000253551"/>
    </source>
</evidence>
<comment type="caution">
    <text evidence="1">The sequence shown here is derived from an EMBL/GenBank/DDBJ whole genome shotgun (WGS) entry which is preliminary data.</text>
</comment>
<dbReference type="EMBL" id="PJQM01004127">
    <property type="protein sequence ID" value="RCH85609.1"/>
    <property type="molecule type" value="Genomic_DNA"/>
</dbReference>
<dbReference type="Gene3D" id="1.25.10.10">
    <property type="entry name" value="Leucine-rich Repeat Variant"/>
    <property type="match status" value="1"/>
</dbReference>
<reference evidence="1 2" key="1">
    <citation type="journal article" date="2018" name="G3 (Bethesda)">
        <title>Phylogenetic and Phylogenomic Definition of Rhizopus Species.</title>
        <authorList>
            <person name="Gryganskyi A.P."/>
            <person name="Golan J."/>
            <person name="Dolatabadi S."/>
            <person name="Mondo S."/>
            <person name="Robb S."/>
            <person name="Idnurm A."/>
            <person name="Muszewska A."/>
            <person name="Steczkiewicz K."/>
            <person name="Masonjones S."/>
            <person name="Liao H.L."/>
            <person name="Gajdeczka M.T."/>
            <person name="Anike F."/>
            <person name="Vuek A."/>
            <person name="Anishchenko I.M."/>
            <person name="Voigt K."/>
            <person name="de Hoog G.S."/>
            <person name="Smith M.E."/>
            <person name="Heitman J."/>
            <person name="Vilgalys R."/>
            <person name="Stajich J.E."/>
        </authorList>
    </citation>
    <scope>NUCLEOTIDE SEQUENCE [LARGE SCALE GENOMIC DNA]</scope>
    <source>
        <strain evidence="1 2">LSU 92-RS-03</strain>
    </source>
</reference>
<gene>
    <name evidence="1" type="ORF">CU098_007395</name>
</gene>
<sequence length="180" mass="20719">MLRTTFVYNIPETEMVDLRMFLRSVIISWTNKFLILGGYDAIVCLLYQAKQTTRVDNKILQHLSQCLKTIMNVDTHNILVHPIALLHVRDILFEKDGLDIATRNLMLHLLYTLATLETEDLHGYDVLCRLLNEENQTPGYTTWMNELLSTSERHVQLTQTPLQTDGLSIAEEGIVNYIVS</sequence>
<evidence type="ECO:0000313" key="1">
    <source>
        <dbReference type="EMBL" id="RCH85609.1"/>
    </source>
</evidence>
<dbReference type="InterPro" id="IPR016024">
    <property type="entry name" value="ARM-type_fold"/>
</dbReference>
<organism evidence="1 2">
    <name type="scientific">Rhizopus stolonifer</name>
    <name type="common">Rhizopus nigricans</name>
    <dbReference type="NCBI Taxonomy" id="4846"/>
    <lineage>
        <taxon>Eukaryota</taxon>
        <taxon>Fungi</taxon>
        <taxon>Fungi incertae sedis</taxon>
        <taxon>Mucoromycota</taxon>
        <taxon>Mucoromycotina</taxon>
        <taxon>Mucoromycetes</taxon>
        <taxon>Mucorales</taxon>
        <taxon>Mucorineae</taxon>
        <taxon>Rhizopodaceae</taxon>
        <taxon>Rhizopus</taxon>
    </lineage>
</organism>
<name>A0A367J6Z6_RHIST</name>
<accession>A0A367J6Z6</accession>
<protein>
    <submittedName>
        <fullName evidence="1">Uncharacterized protein</fullName>
    </submittedName>
</protein>
<proteinExistence type="predicted"/>